<dbReference type="GO" id="GO:0000076">
    <property type="term" value="P:DNA replication checkpoint signaling"/>
    <property type="evidence" value="ECO:0007669"/>
    <property type="project" value="TreeGrafter"/>
</dbReference>
<dbReference type="Pfam" id="PF04139">
    <property type="entry name" value="Rad9"/>
    <property type="match status" value="1"/>
</dbReference>
<evidence type="ECO:0000313" key="3">
    <source>
        <dbReference type="Proteomes" id="UP000305067"/>
    </source>
</evidence>
<feature type="compositionally biased region" description="Polar residues" evidence="1">
    <location>
        <begin position="291"/>
        <end position="303"/>
    </location>
</feature>
<evidence type="ECO:0000313" key="2">
    <source>
        <dbReference type="EMBL" id="TFL01614.1"/>
    </source>
</evidence>
<feature type="compositionally biased region" description="Low complexity" evidence="1">
    <location>
        <begin position="304"/>
        <end position="315"/>
    </location>
</feature>
<sequence>MQAFLDGSALKPLTKALTCLAKYGEEVTIYATPETFSLSTTNSSMSAYARFKYSRHFFTRYNVGSASRTGTEHVDVVPAVTGQLMVKSLLLILKHRSSDKTVEKCELSIQEGSDDASEEADGLESRLLIRLFCKHGVTKTHRLIISPPQSLLAPEAPDPEQESQLTIGPLAMRDLISHFPAARNAKSDPQLKWSFDYNEFRVSSFESSLDSRGSAHVSTAITIPTGEFDAYYVRVLPITIAFHLREFNASIGYAESMSLPLDLRFTDPTAPLFIDVEADDIETLFVISTTQVSGGAQQTRGAKSNSNSNGQQSSQSRKRPREPSSDGASVPGSTTRAKRPLKAVHRVDLPTPSRATPSRTSMGPPSSLPMRPPSMGPPSSVPNRPIQEALFLPSLSQLSVQEQQSMEDAGLAGVTNMEDFDELFNDNGLEEEINGFGGSSQFAQIPDGGASPFANVPDGEDMVFAPTQEPNVERAFKSLFDD</sequence>
<dbReference type="GO" id="GO:0006281">
    <property type="term" value="P:DNA repair"/>
    <property type="evidence" value="ECO:0007669"/>
    <property type="project" value="TreeGrafter"/>
</dbReference>
<evidence type="ECO:0000256" key="1">
    <source>
        <dbReference type="SAM" id="MobiDB-lite"/>
    </source>
</evidence>
<name>A0A5C3QTL2_9AGAR</name>
<organism evidence="2 3">
    <name type="scientific">Pterulicium gracile</name>
    <dbReference type="NCBI Taxonomy" id="1884261"/>
    <lineage>
        <taxon>Eukaryota</taxon>
        <taxon>Fungi</taxon>
        <taxon>Dikarya</taxon>
        <taxon>Basidiomycota</taxon>
        <taxon>Agaricomycotina</taxon>
        <taxon>Agaricomycetes</taxon>
        <taxon>Agaricomycetidae</taxon>
        <taxon>Agaricales</taxon>
        <taxon>Pleurotineae</taxon>
        <taxon>Pterulaceae</taxon>
        <taxon>Pterulicium</taxon>
    </lineage>
</organism>
<protein>
    <submittedName>
        <fullName evidence="2">Rad9-domain-containing protein</fullName>
    </submittedName>
</protein>
<dbReference type="SUPFAM" id="SSF55979">
    <property type="entry name" value="DNA clamp"/>
    <property type="match status" value="1"/>
</dbReference>
<keyword evidence="3" id="KW-1185">Reference proteome</keyword>
<proteinExistence type="predicted"/>
<dbReference type="STRING" id="1884261.A0A5C3QTL2"/>
<feature type="compositionally biased region" description="Pro residues" evidence="1">
    <location>
        <begin position="366"/>
        <end position="380"/>
    </location>
</feature>
<dbReference type="InterPro" id="IPR007268">
    <property type="entry name" value="Rad9/Ddc1"/>
</dbReference>
<feature type="region of interest" description="Disordered" evidence="1">
    <location>
        <begin position="291"/>
        <end position="385"/>
    </location>
</feature>
<dbReference type="PANTHER" id="PTHR15237">
    <property type="entry name" value="DNA REPAIR PROTEIN RAD9"/>
    <property type="match status" value="1"/>
</dbReference>
<gene>
    <name evidence="2" type="ORF">BDV98DRAFT_592869</name>
</gene>
<reference evidence="2 3" key="1">
    <citation type="journal article" date="2019" name="Nat. Ecol. Evol.">
        <title>Megaphylogeny resolves global patterns of mushroom evolution.</title>
        <authorList>
            <person name="Varga T."/>
            <person name="Krizsan K."/>
            <person name="Foldi C."/>
            <person name="Dima B."/>
            <person name="Sanchez-Garcia M."/>
            <person name="Sanchez-Ramirez S."/>
            <person name="Szollosi G.J."/>
            <person name="Szarkandi J.G."/>
            <person name="Papp V."/>
            <person name="Albert L."/>
            <person name="Andreopoulos W."/>
            <person name="Angelini C."/>
            <person name="Antonin V."/>
            <person name="Barry K.W."/>
            <person name="Bougher N.L."/>
            <person name="Buchanan P."/>
            <person name="Buyck B."/>
            <person name="Bense V."/>
            <person name="Catcheside P."/>
            <person name="Chovatia M."/>
            <person name="Cooper J."/>
            <person name="Damon W."/>
            <person name="Desjardin D."/>
            <person name="Finy P."/>
            <person name="Geml J."/>
            <person name="Haridas S."/>
            <person name="Hughes K."/>
            <person name="Justo A."/>
            <person name="Karasinski D."/>
            <person name="Kautmanova I."/>
            <person name="Kiss B."/>
            <person name="Kocsube S."/>
            <person name="Kotiranta H."/>
            <person name="LaButti K.M."/>
            <person name="Lechner B.E."/>
            <person name="Liimatainen K."/>
            <person name="Lipzen A."/>
            <person name="Lukacs Z."/>
            <person name="Mihaltcheva S."/>
            <person name="Morgado L.N."/>
            <person name="Niskanen T."/>
            <person name="Noordeloos M.E."/>
            <person name="Ohm R.A."/>
            <person name="Ortiz-Santana B."/>
            <person name="Ovrebo C."/>
            <person name="Racz N."/>
            <person name="Riley R."/>
            <person name="Savchenko A."/>
            <person name="Shiryaev A."/>
            <person name="Soop K."/>
            <person name="Spirin V."/>
            <person name="Szebenyi C."/>
            <person name="Tomsovsky M."/>
            <person name="Tulloss R.E."/>
            <person name="Uehling J."/>
            <person name="Grigoriev I.V."/>
            <person name="Vagvolgyi C."/>
            <person name="Papp T."/>
            <person name="Martin F.M."/>
            <person name="Miettinen O."/>
            <person name="Hibbett D.S."/>
            <person name="Nagy L.G."/>
        </authorList>
    </citation>
    <scope>NUCLEOTIDE SEQUENCE [LARGE SCALE GENOMIC DNA]</scope>
    <source>
        <strain evidence="2 3">CBS 309.79</strain>
    </source>
</reference>
<dbReference type="InterPro" id="IPR046938">
    <property type="entry name" value="DNA_clamp_sf"/>
</dbReference>
<dbReference type="GO" id="GO:0031573">
    <property type="term" value="P:mitotic intra-S DNA damage checkpoint signaling"/>
    <property type="evidence" value="ECO:0007669"/>
    <property type="project" value="TreeGrafter"/>
</dbReference>
<dbReference type="Gene3D" id="3.70.10.10">
    <property type="match status" value="1"/>
</dbReference>
<dbReference type="PANTHER" id="PTHR15237:SF0">
    <property type="entry name" value="CELL CYCLE CHECKPOINT CONTROL PROTEIN"/>
    <property type="match status" value="1"/>
</dbReference>
<dbReference type="Proteomes" id="UP000305067">
    <property type="component" value="Unassembled WGS sequence"/>
</dbReference>
<dbReference type="AlphaFoldDB" id="A0A5C3QTL2"/>
<dbReference type="GO" id="GO:0071479">
    <property type="term" value="P:cellular response to ionizing radiation"/>
    <property type="evidence" value="ECO:0007669"/>
    <property type="project" value="TreeGrafter"/>
</dbReference>
<dbReference type="GO" id="GO:0030896">
    <property type="term" value="C:checkpoint clamp complex"/>
    <property type="evidence" value="ECO:0007669"/>
    <property type="project" value="InterPro"/>
</dbReference>
<dbReference type="EMBL" id="ML178824">
    <property type="protein sequence ID" value="TFL01614.1"/>
    <property type="molecule type" value="Genomic_DNA"/>
</dbReference>
<accession>A0A5C3QTL2</accession>
<dbReference type="OrthoDB" id="60092at2759"/>